<dbReference type="AlphaFoldDB" id="A0AAJ1F346"/>
<dbReference type="GO" id="GO:0008324">
    <property type="term" value="F:monoatomic cation transmembrane transporter activity"/>
    <property type="evidence" value="ECO:0007669"/>
    <property type="project" value="InterPro"/>
</dbReference>
<accession>A0AAJ1F346</accession>
<dbReference type="SUPFAM" id="SSF116726">
    <property type="entry name" value="TrkA C-terminal domain-like"/>
    <property type="match status" value="1"/>
</dbReference>
<protein>
    <recommendedName>
        <fullName evidence="1">RCK C-terminal domain-containing protein</fullName>
    </recommendedName>
</protein>
<feature type="domain" description="RCK C-terminal" evidence="1">
    <location>
        <begin position="1"/>
        <end position="59"/>
    </location>
</feature>
<reference evidence="2" key="1">
    <citation type="submission" date="2021-10" db="EMBL/GenBank/DDBJ databases">
        <title>Collection of gut derived symbiotic bacterial strains cultured from healthy donors.</title>
        <authorList>
            <person name="Lin H."/>
            <person name="Littmann E."/>
            <person name="Claire K."/>
            <person name="Pamer E."/>
        </authorList>
    </citation>
    <scope>NUCLEOTIDE SEQUENCE</scope>
    <source>
        <strain evidence="2">MSK.23.4</strain>
    </source>
</reference>
<dbReference type="Proteomes" id="UP001297422">
    <property type="component" value="Unassembled WGS sequence"/>
</dbReference>
<dbReference type="InterPro" id="IPR036721">
    <property type="entry name" value="RCK_C_sf"/>
</dbReference>
<dbReference type="GO" id="GO:0006813">
    <property type="term" value="P:potassium ion transport"/>
    <property type="evidence" value="ECO:0007669"/>
    <property type="project" value="InterPro"/>
</dbReference>
<dbReference type="InterPro" id="IPR006037">
    <property type="entry name" value="RCK_C"/>
</dbReference>
<feature type="non-terminal residue" evidence="2">
    <location>
        <position position="1"/>
    </location>
</feature>
<dbReference type="RefSeq" id="WP_319016716.1">
    <property type="nucleotide sequence ID" value="NZ_JAJBNC010000603.1"/>
</dbReference>
<gene>
    <name evidence="2" type="ORF">LIQ10_21615</name>
</gene>
<evidence type="ECO:0000313" key="2">
    <source>
        <dbReference type="EMBL" id="MCB5496280.1"/>
    </source>
</evidence>
<name>A0AAJ1F346_MEDGN</name>
<dbReference type="EMBL" id="JAJBNC010000603">
    <property type="protein sequence ID" value="MCB5496280.1"/>
    <property type="molecule type" value="Genomic_DNA"/>
</dbReference>
<dbReference type="Pfam" id="PF02080">
    <property type="entry name" value="TrkA_C"/>
    <property type="match status" value="1"/>
</dbReference>
<proteinExistence type="predicted"/>
<evidence type="ECO:0000259" key="1">
    <source>
        <dbReference type="PROSITE" id="PS51202"/>
    </source>
</evidence>
<organism evidence="2 3">
    <name type="scientific">Mediterraneibacter gnavus</name>
    <name type="common">Ruminococcus gnavus</name>
    <dbReference type="NCBI Taxonomy" id="33038"/>
    <lineage>
        <taxon>Bacteria</taxon>
        <taxon>Bacillati</taxon>
        <taxon>Bacillota</taxon>
        <taxon>Clostridia</taxon>
        <taxon>Lachnospirales</taxon>
        <taxon>Lachnospiraceae</taxon>
        <taxon>Mediterraneibacter</taxon>
    </lineage>
</organism>
<evidence type="ECO:0000313" key="3">
    <source>
        <dbReference type="Proteomes" id="UP001297422"/>
    </source>
</evidence>
<sequence>YAGKQISEISLPNNALLIAIYNDDELMIPHGDTLIEAGQDILAFGDEQAIGKLNEIFVS</sequence>
<dbReference type="Gene3D" id="3.30.70.1450">
    <property type="entry name" value="Regulator of K+ conductance, C-terminal domain"/>
    <property type="match status" value="1"/>
</dbReference>
<dbReference type="PROSITE" id="PS51202">
    <property type="entry name" value="RCK_C"/>
    <property type="match status" value="1"/>
</dbReference>
<comment type="caution">
    <text evidence="2">The sequence shown here is derived from an EMBL/GenBank/DDBJ whole genome shotgun (WGS) entry which is preliminary data.</text>
</comment>